<name>A0A9D3YST2_DREPO</name>
<dbReference type="AlphaFoldDB" id="A0A9D3YST2"/>
<organism evidence="3 4">
    <name type="scientific">Dreissena polymorpha</name>
    <name type="common">Zebra mussel</name>
    <name type="synonym">Mytilus polymorpha</name>
    <dbReference type="NCBI Taxonomy" id="45954"/>
    <lineage>
        <taxon>Eukaryota</taxon>
        <taxon>Metazoa</taxon>
        <taxon>Spiralia</taxon>
        <taxon>Lophotrochozoa</taxon>
        <taxon>Mollusca</taxon>
        <taxon>Bivalvia</taxon>
        <taxon>Autobranchia</taxon>
        <taxon>Heteroconchia</taxon>
        <taxon>Euheterodonta</taxon>
        <taxon>Imparidentia</taxon>
        <taxon>Neoheterodontei</taxon>
        <taxon>Myida</taxon>
        <taxon>Dreissenoidea</taxon>
        <taxon>Dreissenidae</taxon>
        <taxon>Dreissena</taxon>
    </lineage>
</organism>
<evidence type="ECO:0000313" key="3">
    <source>
        <dbReference type="EMBL" id="KAH3704738.1"/>
    </source>
</evidence>
<dbReference type="Proteomes" id="UP000828390">
    <property type="component" value="Unassembled WGS sequence"/>
</dbReference>
<feature type="compositionally biased region" description="Polar residues" evidence="2">
    <location>
        <begin position="35"/>
        <end position="49"/>
    </location>
</feature>
<feature type="coiled-coil region" evidence="1">
    <location>
        <begin position="132"/>
        <end position="166"/>
    </location>
</feature>
<evidence type="ECO:0000313" key="4">
    <source>
        <dbReference type="Proteomes" id="UP000828390"/>
    </source>
</evidence>
<gene>
    <name evidence="3" type="ORF">DPMN_079799</name>
</gene>
<comment type="caution">
    <text evidence="3">The sequence shown here is derived from an EMBL/GenBank/DDBJ whole genome shotgun (WGS) entry which is preliminary data.</text>
</comment>
<accession>A0A9D3YST2</accession>
<reference evidence="3" key="1">
    <citation type="journal article" date="2019" name="bioRxiv">
        <title>The Genome of the Zebra Mussel, Dreissena polymorpha: A Resource for Invasive Species Research.</title>
        <authorList>
            <person name="McCartney M.A."/>
            <person name="Auch B."/>
            <person name="Kono T."/>
            <person name="Mallez S."/>
            <person name="Zhang Y."/>
            <person name="Obille A."/>
            <person name="Becker A."/>
            <person name="Abrahante J.E."/>
            <person name="Garbe J."/>
            <person name="Badalamenti J.P."/>
            <person name="Herman A."/>
            <person name="Mangelson H."/>
            <person name="Liachko I."/>
            <person name="Sullivan S."/>
            <person name="Sone E.D."/>
            <person name="Koren S."/>
            <person name="Silverstein K.A.T."/>
            <person name="Beckman K.B."/>
            <person name="Gohl D.M."/>
        </authorList>
    </citation>
    <scope>NUCLEOTIDE SEQUENCE</scope>
    <source>
        <strain evidence="3">Duluth1</strain>
        <tissue evidence="3">Whole animal</tissue>
    </source>
</reference>
<proteinExistence type="predicted"/>
<sequence>MNHKANSKKGEQCDVELNPKPYPKAGDKRSRHVGSLSSVSETDTSLNDETQVKQSKKKQKSKDQEFNQTENIVMKELKEINIKLNNVLTKDSTELKTMIKDIISQLKDELLGSITLRVEILESEIFEKAETNSKLSKQIEEMSQRLKDKEDENEMLKRTIKTKETANDFRFNDIKQYSKRSNIKIDGVQDKENETSLETADKVIELLNRHITDLKLNRDDIDIAHRIGPFNSRKSRPIIMKMISRMTKTKIMRNAKALRTLKDPVYVNDHLTKLNTTILACVRKKQRDIVVSTWSREGNVYYRDVNEIVHKVVQDQYQYWLDLPWPST</sequence>
<evidence type="ECO:0000256" key="2">
    <source>
        <dbReference type="SAM" id="MobiDB-lite"/>
    </source>
</evidence>
<keyword evidence="1" id="KW-0175">Coiled coil</keyword>
<reference evidence="3" key="2">
    <citation type="submission" date="2020-11" db="EMBL/GenBank/DDBJ databases">
        <authorList>
            <person name="McCartney M.A."/>
            <person name="Auch B."/>
            <person name="Kono T."/>
            <person name="Mallez S."/>
            <person name="Becker A."/>
            <person name="Gohl D.M."/>
            <person name="Silverstein K.A.T."/>
            <person name="Koren S."/>
            <person name="Bechman K.B."/>
            <person name="Herman A."/>
            <person name="Abrahante J.E."/>
            <person name="Garbe J."/>
        </authorList>
    </citation>
    <scope>NUCLEOTIDE SEQUENCE</scope>
    <source>
        <strain evidence="3">Duluth1</strain>
        <tissue evidence="3">Whole animal</tissue>
    </source>
</reference>
<protein>
    <submittedName>
        <fullName evidence="3">Uncharacterized protein</fullName>
    </submittedName>
</protein>
<dbReference type="EMBL" id="JAIWYP010000015">
    <property type="protein sequence ID" value="KAH3704738.1"/>
    <property type="molecule type" value="Genomic_DNA"/>
</dbReference>
<feature type="region of interest" description="Disordered" evidence="2">
    <location>
        <begin position="1"/>
        <end position="67"/>
    </location>
</feature>
<dbReference type="Gene3D" id="3.30.70.1820">
    <property type="entry name" value="L1 transposable element, RRM domain"/>
    <property type="match status" value="1"/>
</dbReference>
<keyword evidence="4" id="KW-1185">Reference proteome</keyword>
<evidence type="ECO:0000256" key="1">
    <source>
        <dbReference type="SAM" id="Coils"/>
    </source>
</evidence>